<sequence>MKRCLHWLLPILLVGCGGDNDGSTGNSPPSDNPNGSSNAILQLEQKGEIPKLERGTDLMGSDQNNNGVRDDIDSFIGRSYPVPNQQAAATQSAKAFQQTLAVDKSDILAVKAANQTLSRALNCLFDQFDGENGTIGPARVSLEIKSATFNTKLRLLEYLTFSEALDGTSWALPVGDTCER</sequence>
<proteinExistence type="predicted"/>
<evidence type="ECO:0008006" key="3">
    <source>
        <dbReference type="Google" id="ProtNLM"/>
    </source>
</evidence>
<evidence type="ECO:0000313" key="2">
    <source>
        <dbReference type="Proteomes" id="UP000073601"/>
    </source>
</evidence>
<evidence type="ECO:0000313" key="1">
    <source>
        <dbReference type="EMBL" id="CZF85816.1"/>
    </source>
</evidence>
<name>A0A128FHT0_9GAMM</name>
<organism evidence="1 2">
    <name type="scientific">Grimontia marina</name>
    <dbReference type="NCBI Taxonomy" id="646534"/>
    <lineage>
        <taxon>Bacteria</taxon>
        <taxon>Pseudomonadati</taxon>
        <taxon>Pseudomonadota</taxon>
        <taxon>Gammaproteobacteria</taxon>
        <taxon>Vibrionales</taxon>
        <taxon>Vibrionaceae</taxon>
        <taxon>Grimontia</taxon>
    </lineage>
</organism>
<dbReference type="EMBL" id="FIZY01000044">
    <property type="protein sequence ID" value="CZF85816.1"/>
    <property type="molecule type" value="Genomic_DNA"/>
</dbReference>
<dbReference type="RefSeq" id="WP_062713206.1">
    <property type="nucleotide sequence ID" value="NZ_CAWRCI010000044.1"/>
</dbReference>
<gene>
    <name evidence="1" type="ORF">GMA8713_03849</name>
</gene>
<accession>A0A128FHT0</accession>
<reference evidence="2" key="1">
    <citation type="submission" date="2016-02" db="EMBL/GenBank/DDBJ databases">
        <authorList>
            <person name="Rodrigo-Torres Lidia"/>
            <person name="Arahal R.David."/>
        </authorList>
    </citation>
    <scope>NUCLEOTIDE SEQUENCE [LARGE SCALE GENOMIC DNA]</scope>
    <source>
        <strain evidence="2">CECT 8713</strain>
    </source>
</reference>
<dbReference type="OrthoDB" id="6370527at2"/>
<keyword evidence="2" id="KW-1185">Reference proteome</keyword>
<dbReference type="AlphaFoldDB" id="A0A128FHT0"/>
<dbReference type="PROSITE" id="PS51257">
    <property type="entry name" value="PROKAR_LIPOPROTEIN"/>
    <property type="match status" value="1"/>
</dbReference>
<dbReference type="Proteomes" id="UP000073601">
    <property type="component" value="Unassembled WGS sequence"/>
</dbReference>
<protein>
    <recommendedName>
        <fullName evidence="3">Lipoprotein</fullName>
    </recommendedName>
</protein>